<reference evidence="3 4" key="1">
    <citation type="submission" date="2022-06" db="EMBL/GenBank/DDBJ databases">
        <title>Paraconexibacter antarcticus.</title>
        <authorList>
            <person name="Kim C.S."/>
        </authorList>
    </citation>
    <scope>NUCLEOTIDE SEQUENCE [LARGE SCALE GENOMIC DNA]</scope>
    <source>
        <strain evidence="3 4">02-257</strain>
    </source>
</reference>
<protein>
    <submittedName>
        <fullName evidence="3">ABC transporter permease</fullName>
    </submittedName>
</protein>
<feature type="transmembrane region" description="Helical" evidence="2">
    <location>
        <begin position="220"/>
        <end position="241"/>
    </location>
</feature>
<feature type="transmembrane region" description="Helical" evidence="2">
    <location>
        <begin position="120"/>
        <end position="139"/>
    </location>
</feature>
<evidence type="ECO:0000256" key="1">
    <source>
        <dbReference type="SAM" id="MobiDB-lite"/>
    </source>
</evidence>
<name>A0ABY5DYU7_9ACTN</name>
<keyword evidence="2" id="KW-0472">Membrane</keyword>
<keyword evidence="2" id="KW-1133">Transmembrane helix</keyword>
<sequence length="288" mass="30272">MSVDGPGVSPVGRYPPSAPERDLGRARIPGGEPGLGFFGSVGAVTIFTWVGLRQIPKARPFAAEIIRQAAIIATGSVLVIMGIAFLAGGSCGLESTALARSFGVDPVAGGFSTWCTMREVVPFVFGYILAAKVGCGIVAELGAMQVAEEVDALDVMAVPSIPYLVSTRMVASAIVLPIAYTLAIASSYLAAFLMSVYRFGDVSPGTWKLFFYNFQDPVDLLYSFTKGMTITAFVIAVALFFGYRVRGGPIEVGTATARSMAINIIGVTAISMFGTLIFWGANPRIPLG</sequence>
<dbReference type="PANTHER" id="PTHR30188:SF13">
    <property type="entry name" value="CONSERVED HYPOTHETICAL INTEGRAL MEMBRANE PROTEIN YRBE3B"/>
    <property type="match status" value="1"/>
</dbReference>
<dbReference type="Proteomes" id="UP001056035">
    <property type="component" value="Chromosome"/>
</dbReference>
<feature type="transmembrane region" description="Helical" evidence="2">
    <location>
        <begin position="65"/>
        <end position="87"/>
    </location>
</feature>
<feature type="transmembrane region" description="Helical" evidence="2">
    <location>
        <begin position="261"/>
        <end position="281"/>
    </location>
</feature>
<accession>A0ABY5DYU7</accession>
<organism evidence="3 4">
    <name type="scientific">Paraconexibacter antarcticus</name>
    <dbReference type="NCBI Taxonomy" id="2949664"/>
    <lineage>
        <taxon>Bacteria</taxon>
        <taxon>Bacillati</taxon>
        <taxon>Actinomycetota</taxon>
        <taxon>Thermoleophilia</taxon>
        <taxon>Solirubrobacterales</taxon>
        <taxon>Paraconexibacteraceae</taxon>
        <taxon>Paraconexibacter</taxon>
    </lineage>
</organism>
<feature type="transmembrane region" description="Helical" evidence="2">
    <location>
        <begin position="178"/>
        <end position="200"/>
    </location>
</feature>
<dbReference type="PANTHER" id="PTHR30188">
    <property type="entry name" value="ABC TRANSPORTER PERMEASE PROTEIN-RELATED"/>
    <property type="match status" value="1"/>
</dbReference>
<dbReference type="Pfam" id="PF02405">
    <property type="entry name" value="MlaE"/>
    <property type="match status" value="1"/>
</dbReference>
<feature type="region of interest" description="Disordered" evidence="1">
    <location>
        <begin position="1"/>
        <end position="24"/>
    </location>
</feature>
<dbReference type="EMBL" id="CP098502">
    <property type="protein sequence ID" value="UTI66866.1"/>
    <property type="molecule type" value="Genomic_DNA"/>
</dbReference>
<feature type="transmembrane region" description="Helical" evidence="2">
    <location>
        <begin position="35"/>
        <end position="53"/>
    </location>
</feature>
<evidence type="ECO:0000256" key="2">
    <source>
        <dbReference type="SAM" id="Phobius"/>
    </source>
</evidence>
<dbReference type="InterPro" id="IPR030802">
    <property type="entry name" value="Permease_MalE"/>
</dbReference>
<evidence type="ECO:0000313" key="4">
    <source>
        <dbReference type="Proteomes" id="UP001056035"/>
    </source>
</evidence>
<keyword evidence="2" id="KW-0812">Transmembrane</keyword>
<proteinExistence type="predicted"/>
<gene>
    <name evidence="3" type="ORF">NBH00_11805</name>
</gene>
<evidence type="ECO:0000313" key="3">
    <source>
        <dbReference type="EMBL" id="UTI66866.1"/>
    </source>
</evidence>
<dbReference type="RefSeq" id="WP_254573520.1">
    <property type="nucleotide sequence ID" value="NZ_CP098502.1"/>
</dbReference>
<keyword evidence="4" id="KW-1185">Reference proteome</keyword>